<dbReference type="Proteomes" id="UP000736328">
    <property type="component" value="Unassembled WGS sequence"/>
</dbReference>
<accession>A0A933MKA3</accession>
<dbReference type="InterPro" id="IPR011042">
    <property type="entry name" value="6-blade_b-propeller_TolB-like"/>
</dbReference>
<dbReference type="PROSITE" id="PS51257">
    <property type="entry name" value="PROKAR_LIPOPROTEIN"/>
    <property type="match status" value="1"/>
</dbReference>
<comment type="caution">
    <text evidence="1">The sequence shown here is derived from an EMBL/GenBank/DDBJ whole genome shotgun (WGS) entry which is preliminary data.</text>
</comment>
<proteinExistence type="predicted"/>
<evidence type="ECO:0008006" key="3">
    <source>
        <dbReference type="Google" id="ProtNLM"/>
    </source>
</evidence>
<protein>
    <recommendedName>
        <fullName evidence="3">6-bladed beta-propeller</fullName>
    </recommendedName>
</protein>
<name>A0A933MKA3_UNCT6</name>
<evidence type="ECO:0000313" key="1">
    <source>
        <dbReference type="EMBL" id="MBI4726156.1"/>
    </source>
</evidence>
<dbReference type="EMBL" id="JACQXR010000034">
    <property type="protein sequence ID" value="MBI4726156.1"/>
    <property type="molecule type" value="Genomic_DNA"/>
</dbReference>
<dbReference type="AlphaFoldDB" id="A0A933MKA3"/>
<sequence>MRRWFYILVCPLVFISCTAIVEQRRPEPGDNKIKTVQAFKIAQLIINDVGPSMCSSLRGDIFLTDAGGWRIVSYKNDGSLNYESAISSARSFLLNGPANGIYLVDDLNKHIQYFDSWGQKQNIVSYSGSSFVSGAVLKDGSLYLLDNLSNTVAVLDNQGQEVRRFRLMAGNSGLQWPNALAVDGTGTVLATADARANKVTVFNTYGSYLGKVDVTPSASPSAICFEPGTSVLWICEKDKGRLSSFEIKPSGIYPGAGCAIANPLSVTCSAFGSIFVASDQYLLNVSEE</sequence>
<evidence type="ECO:0000313" key="2">
    <source>
        <dbReference type="Proteomes" id="UP000736328"/>
    </source>
</evidence>
<dbReference type="Gene3D" id="2.120.10.30">
    <property type="entry name" value="TolB, C-terminal domain"/>
    <property type="match status" value="1"/>
</dbReference>
<organism evidence="1 2">
    <name type="scientific">candidate division TA06 bacterium</name>
    <dbReference type="NCBI Taxonomy" id="2250710"/>
    <lineage>
        <taxon>Bacteria</taxon>
        <taxon>Bacteria division TA06</taxon>
    </lineage>
</organism>
<dbReference type="SUPFAM" id="SSF101898">
    <property type="entry name" value="NHL repeat"/>
    <property type="match status" value="1"/>
</dbReference>
<reference evidence="1" key="1">
    <citation type="submission" date="2020-07" db="EMBL/GenBank/DDBJ databases">
        <title>Huge and variable diversity of episymbiotic CPR bacteria and DPANN archaea in groundwater ecosystems.</title>
        <authorList>
            <person name="He C.Y."/>
            <person name="Keren R."/>
            <person name="Whittaker M."/>
            <person name="Farag I.F."/>
            <person name="Doudna J."/>
            <person name="Cate J.H.D."/>
            <person name="Banfield J.F."/>
        </authorList>
    </citation>
    <scope>NUCLEOTIDE SEQUENCE</scope>
    <source>
        <strain evidence="1">NC_groundwater_1520_Pr4_B-0.1um_53_5</strain>
    </source>
</reference>
<gene>
    <name evidence="1" type="ORF">HY768_02845</name>
</gene>